<dbReference type="EMBL" id="QXCT01000001">
    <property type="protein sequence ID" value="MDW9252704.1"/>
    <property type="molecule type" value="Genomic_DNA"/>
</dbReference>
<reference evidence="1" key="1">
    <citation type="submission" date="2018-08" db="EMBL/GenBank/DDBJ databases">
        <title>Identification of Burkholderia cepacia strains that express a Burkholderia pseudomallei-like capsular polysaccharide.</title>
        <authorList>
            <person name="Burtnick M.N."/>
            <person name="Vongsouvath M."/>
            <person name="Newton P."/>
            <person name="Wuthiekanun V."/>
            <person name="Limmathurotsakul D."/>
            <person name="Brett P.J."/>
            <person name="Chantratita N."/>
            <person name="Dance D.A."/>
        </authorList>
    </citation>
    <scope>NUCLEOTIDE SEQUENCE</scope>
    <source>
        <strain evidence="1">SBXCC001</strain>
    </source>
</reference>
<proteinExistence type="predicted"/>
<sequence>MQPSTTPSVFVLQSVGNSGDAARAMGDVFRRRTCIATRFDAP</sequence>
<dbReference type="AlphaFoldDB" id="A0AAW9CQ20"/>
<evidence type="ECO:0000313" key="2">
    <source>
        <dbReference type="Proteomes" id="UP001272137"/>
    </source>
</evidence>
<organism evidence="1 2">
    <name type="scientific">Burkholderia thailandensis</name>
    <dbReference type="NCBI Taxonomy" id="57975"/>
    <lineage>
        <taxon>Bacteria</taxon>
        <taxon>Pseudomonadati</taxon>
        <taxon>Pseudomonadota</taxon>
        <taxon>Betaproteobacteria</taxon>
        <taxon>Burkholderiales</taxon>
        <taxon>Burkholderiaceae</taxon>
        <taxon>Burkholderia</taxon>
        <taxon>pseudomallei group</taxon>
    </lineage>
</organism>
<dbReference type="Proteomes" id="UP001272137">
    <property type="component" value="Unassembled WGS sequence"/>
</dbReference>
<accession>A0AAW9CQ20</accession>
<name>A0AAW9CQ20_BURTH</name>
<comment type="caution">
    <text evidence="1">The sequence shown here is derived from an EMBL/GenBank/DDBJ whole genome shotgun (WGS) entry which is preliminary data.</text>
</comment>
<evidence type="ECO:0000313" key="1">
    <source>
        <dbReference type="EMBL" id="MDW9252704.1"/>
    </source>
</evidence>
<protein>
    <submittedName>
        <fullName evidence="1">Uncharacterized protein</fullName>
    </submittedName>
</protein>
<gene>
    <name evidence="1" type="ORF">C7S16_4678</name>
</gene>